<evidence type="ECO:0000313" key="4">
    <source>
        <dbReference type="EMBL" id="MFC3181646.1"/>
    </source>
</evidence>
<dbReference type="SUPFAM" id="SSF52317">
    <property type="entry name" value="Class I glutamine amidotransferase-like"/>
    <property type="match status" value="1"/>
</dbReference>
<keyword evidence="1" id="KW-0805">Transcription regulation</keyword>
<protein>
    <submittedName>
        <fullName evidence="4">GlxA family transcriptional regulator</fullName>
    </submittedName>
</protein>
<evidence type="ECO:0000313" key="5">
    <source>
        <dbReference type="Proteomes" id="UP001595547"/>
    </source>
</evidence>
<dbReference type="Pfam" id="PF12833">
    <property type="entry name" value="HTH_18"/>
    <property type="match status" value="1"/>
</dbReference>
<dbReference type="Pfam" id="PF01965">
    <property type="entry name" value="DJ-1_PfpI"/>
    <property type="match status" value="1"/>
</dbReference>
<dbReference type="InterPro" id="IPR018060">
    <property type="entry name" value="HTH_AraC"/>
</dbReference>
<dbReference type="Gene3D" id="1.10.10.60">
    <property type="entry name" value="Homeodomain-like"/>
    <property type="match status" value="1"/>
</dbReference>
<evidence type="ECO:0000256" key="1">
    <source>
        <dbReference type="ARBA" id="ARBA00023015"/>
    </source>
</evidence>
<evidence type="ECO:0000259" key="3">
    <source>
        <dbReference type="PROSITE" id="PS01124"/>
    </source>
</evidence>
<dbReference type="EMBL" id="JBHRTO010000001">
    <property type="protein sequence ID" value="MFC3181646.1"/>
    <property type="molecule type" value="Genomic_DNA"/>
</dbReference>
<dbReference type="InterPro" id="IPR002818">
    <property type="entry name" value="DJ-1/PfpI"/>
</dbReference>
<reference evidence="5" key="1">
    <citation type="journal article" date="2019" name="Int. J. Syst. Evol. Microbiol.">
        <title>The Global Catalogue of Microorganisms (GCM) 10K type strain sequencing project: providing services to taxonomists for standard genome sequencing and annotation.</title>
        <authorList>
            <consortium name="The Broad Institute Genomics Platform"/>
            <consortium name="The Broad Institute Genome Sequencing Center for Infectious Disease"/>
            <person name="Wu L."/>
            <person name="Ma J."/>
        </authorList>
    </citation>
    <scope>NUCLEOTIDE SEQUENCE [LARGE SCALE GENOMIC DNA]</scope>
    <source>
        <strain evidence="5">KCTC 52039</strain>
    </source>
</reference>
<gene>
    <name evidence="4" type="ORF">ACFOGH_11650</name>
</gene>
<dbReference type="CDD" id="cd03136">
    <property type="entry name" value="GATase1_AraC_ArgR_like"/>
    <property type="match status" value="1"/>
</dbReference>
<dbReference type="InterPro" id="IPR029062">
    <property type="entry name" value="Class_I_gatase-like"/>
</dbReference>
<dbReference type="SMART" id="SM00342">
    <property type="entry name" value="HTH_ARAC"/>
    <property type="match status" value="1"/>
</dbReference>
<dbReference type="PROSITE" id="PS01124">
    <property type="entry name" value="HTH_ARAC_FAMILY_2"/>
    <property type="match status" value="1"/>
</dbReference>
<dbReference type="RefSeq" id="WP_380073236.1">
    <property type="nucleotide sequence ID" value="NZ_JBHRTO010000001.1"/>
</dbReference>
<keyword evidence="5" id="KW-1185">Reference proteome</keyword>
<accession>A0ABV7J1Z6</accession>
<evidence type="ECO:0000256" key="2">
    <source>
        <dbReference type="ARBA" id="ARBA00023163"/>
    </source>
</evidence>
<sequence length="326" mass="34695">MAKPAKIITSALFAPSDQPLTLALLVLPQASILEVASTLDPLRSANRHLGHEAYRWRVVSPDGGPVPLTCGIELPSNGPLSAAEGADALIVIAGFQQSRSATQPLVRDLSRIAARFAAIGGIDAGAWVLARAGLLNGYKATVHWEDLEDFAATHPQIDVAPDRFVIDRNRFTAGGAAPACDLMLHLIRARHGPALALQVAASFITTARDGTEPQMIRAQPDPRLDPRVSAAISRMESRLDSPETTAEIAAALGMSPRRLEQIFAENLGLTPAAHALGLRLAAARRMITDTRHPLAEVALRCGFSSASSLSRAFRGQFGIPPSSLRR</sequence>
<dbReference type="PANTHER" id="PTHR43130:SF3">
    <property type="entry name" value="HTH-TYPE TRANSCRIPTIONAL REGULATOR RV1931C"/>
    <property type="match status" value="1"/>
</dbReference>
<dbReference type="InterPro" id="IPR052158">
    <property type="entry name" value="INH-QAR"/>
</dbReference>
<dbReference type="PANTHER" id="PTHR43130">
    <property type="entry name" value="ARAC-FAMILY TRANSCRIPTIONAL REGULATOR"/>
    <property type="match status" value="1"/>
</dbReference>
<proteinExistence type="predicted"/>
<dbReference type="InterPro" id="IPR009057">
    <property type="entry name" value="Homeodomain-like_sf"/>
</dbReference>
<dbReference type="SUPFAM" id="SSF46689">
    <property type="entry name" value="Homeodomain-like"/>
    <property type="match status" value="2"/>
</dbReference>
<comment type="caution">
    <text evidence="4">The sequence shown here is derived from an EMBL/GenBank/DDBJ whole genome shotgun (WGS) entry which is preliminary data.</text>
</comment>
<dbReference type="Gene3D" id="3.40.50.880">
    <property type="match status" value="1"/>
</dbReference>
<organism evidence="4 5">
    <name type="scientific">Cypionkella sinensis</name>
    <dbReference type="NCBI Taxonomy" id="1756043"/>
    <lineage>
        <taxon>Bacteria</taxon>
        <taxon>Pseudomonadati</taxon>
        <taxon>Pseudomonadota</taxon>
        <taxon>Alphaproteobacteria</taxon>
        <taxon>Rhodobacterales</taxon>
        <taxon>Paracoccaceae</taxon>
        <taxon>Cypionkella</taxon>
    </lineage>
</organism>
<dbReference type="Proteomes" id="UP001595547">
    <property type="component" value="Unassembled WGS sequence"/>
</dbReference>
<keyword evidence="2" id="KW-0804">Transcription</keyword>
<feature type="domain" description="HTH araC/xylS-type" evidence="3">
    <location>
        <begin position="229"/>
        <end position="326"/>
    </location>
</feature>
<name>A0ABV7J1Z6_9RHOB</name>